<evidence type="ECO:0000313" key="1">
    <source>
        <dbReference type="EMBL" id="KIK73832.1"/>
    </source>
</evidence>
<protein>
    <submittedName>
        <fullName evidence="1">Uncharacterized protein</fullName>
    </submittedName>
</protein>
<dbReference type="EMBL" id="KN829388">
    <property type="protein sequence ID" value="KIK73832.1"/>
    <property type="molecule type" value="Genomic_DNA"/>
</dbReference>
<dbReference type="OrthoDB" id="3063862at2759"/>
<reference evidence="1 2" key="1">
    <citation type="submission" date="2014-04" db="EMBL/GenBank/DDBJ databases">
        <authorList>
            <consortium name="DOE Joint Genome Institute"/>
            <person name="Kuo A."/>
            <person name="Kohler A."/>
            <person name="Jargeat P."/>
            <person name="Nagy L.G."/>
            <person name="Floudas D."/>
            <person name="Copeland A."/>
            <person name="Barry K.W."/>
            <person name="Cichocki N."/>
            <person name="Veneault-Fourrey C."/>
            <person name="LaButti K."/>
            <person name="Lindquist E.A."/>
            <person name="Lipzen A."/>
            <person name="Lundell T."/>
            <person name="Morin E."/>
            <person name="Murat C."/>
            <person name="Sun H."/>
            <person name="Tunlid A."/>
            <person name="Henrissat B."/>
            <person name="Grigoriev I.V."/>
            <person name="Hibbett D.S."/>
            <person name="Martin F."/>
            <person name="Nordberg H.P."/>
            <person name="Cantor M.N."/>
            <person name="Hua S.X."/>
        </authorList>
    </citation>
    <scope>NUCLEOTIDE SEQUENCE [LARGE SCALE GENOMIC DNA]</scope>
    <source>
        <strain evidence="1 2">Ve08.2h10</strain>
    </source>
</reference>
<keyword evidence="2" id="KW-1185">Reference proteome</keyword>
<dbReference type="Proteomes" id="UP000054538">
    <property type="component" value="Unassembled WGS sequence"/>
</dbReference>
<dbReference type="HOGENOM" id="CLU_1444257_0_0_1"/>
<dbReference type="InParanoid" id="A0A0D0BQL5"/>
<accession>A0A0D0BQL5</accession>
<proteinExistence type="predicted"/>
<dbReference type="AlphaFoldDB" id="A0A0D0BQL5"/>
<reference evidence="2" key="2">
    <citation type="submission" date="2015-01" db="EMBL/GenBank/DDBJ databases">
        <title>Evolutionary Origins and Diversification of the Mycorrhizal Mutualists.</title>
        <authorList>
            <consortium name="DOE Joint Genome Institute"/>
            <consortium name="Mycorrhizal Genomics Consortium"/>
            <person name="Kohler A."/>
            <person name="Kuo A."/>
            <person name="Nagy L.G."/>
            <person name="Floudas D."/>
            <person name="Copeland A."/>
            <person name="Barry K.W."/>
            <person name="Cichocki N."/>
            <person name="Veneault-Fourrey C."/>
            <person name="LaButti K."/>
            <person name="Lindquist E.A."/>
            <person name="Lipzen A."/>
            <person name="Lundell T."/>
            <person name="Morin E."/>
            <person name="Murat C."/>
            <person name="Riley R."/>
            <person name="Ohm R."/>
            <person name="Sun H."/>
            <person name="Tunlid A."/>
            <person name="Henrissat B."/>
            <person name="Grigoriev I.V."/>
            <person name="Hibbett D.S."/>
            <person name="Martin F."/>
        </authorList>
    </citation>
    <scope>NUCLEOTIDE SEQUENCE [LARGE SCALE GENOMIC DNA]</scope>
    <source>
        <strain evidence="2">Ve08.2h10</strain>
    </source>
</reference>
<dbReference type="STRING" id="930991.A0A0D0BQL5"/>
<sequence>VSKNIQLLHDTWLCRKPDSTCPSSHCYVTPTGKHLHLSHEHFTCWAAAILKGFEHVTLSTPPNYWLFDVVNQDGNIAKEKLSPVLQHRLKDLETQVNEYHACPCCSTAPPAPSQCMNRTDVASDVLLPATHAPGDEISISDFCTHYDLTSTVLKKLQENLLRKACSLHFVSLQDLKYMQFNHGDITDL</sequence>
<name>A0A0D0BQL5_9AGAM</name>
<feature type="non-terminal residue" evidence="1">
    <location>
        <position position="188"/>
    </location>
</feature>
<gene>
    <name evidence="1" type="ORF">PAXRUDRAFT_40605</name>
</gene>
<evidence type="ECO:0000313" key="2">
    <source>
        <dbReference type="Proteomes" id="UP000054538"/>
    </source>
</evidence>
<organism evidence="1 2">
    <name type="scientific">Paxillus rubicundulus Ve08.2h10</name>
    <dbReference type="NCBI Taxonomy" id="930991"/>
    <lineage>
        <taxon>Eukaryota</taxon>
        <taxon>Fungi</taxon>
        <taxon>Dikarya</taxon>
        <taxon>Basidiomycota</taxon>
        <taxon>Agaricomycotina</taxon>
        <taxon>Agaricomycetes</taxon>
        <taxon>Agaricomycetidae</taxon>
        <taxon>Boletales</taxon>
        <taxon>Paxilineae</taxon>
        <taxon>Paxillaceae</taxon>
        <taxon>Paxillus</taxon>
    </lineage>
</organism>
<feature type="non-terminal residue" evidence="1">
    <location>
        <position position="1"/>
    </location>
</feature>